<dbReference type="GO" id="GO:0003677">
    <property type="term" value="F:DNA binding"/>
    <property type="evidence" value="ECO:0007669"/>
    <property type="project" value="InterPro"/>
</dbReference>
<organism evidence="3 4">
    <name type="scientific">Clostridium perfringens</name>
    <dbReference type="NCBI Taxonomy" id="1502"/>
    <lineage>
        <taxon>Bacteria</taxon>
        <taxon>Bacillati</taxon>
        <taxon>Bacillota</taxon>
        <taxon>Clostridia</taxon>
        <taxon>Eubacteriales</taxon>
        <taxon>Clostridiaceae</taxon>
        <taxon>Clostridium</taxon>
    </lineage>
</organism>
<dbReference type="InterPro" id="IPR005539">
    <property type="entry name" value="ELK_dom"/>
</dbReference>
<evidence type="ECO:0000313" key="4">
    <source>
        <dbReference type="Proteomes" id="UP000250234"/>
    </source>
</evidence>
<dbReference type="Pfam" id="PF02195">
    <property type="entry name" value="ParB_N"/>
    <property type="match status" value="1"/>
</dbReference>
<feature type="coiled-coil region" evidence="1">
    <location>
        <begin position="220"/>
        <end position="369"/>
    </location>
</feature>
<dbReference type="EMBL" id="UAWO01000002">
    <property type="protein sequence ID" value="SQC08217.1"/>
    <property type="molecule type" value="Genomic_DNA"/>
</dbReference>
<dbReference type="SMART" id="SM00470">
    <property type="entry name" value="ParB"/>
    <property type="match status" value="1"/>
</dbReference>
<gene>
    <name evidence="3" type="primary">parB_2</name>
    <name evidence="3" type="ORF">NCTC8081_02137</name>
</gene>
<feature type="domain" description="ELK" evidence="2">
    <location>
        <begin position="290"/>
        <end position="310"/>
    </location>
</feature>
<protein>
    <submittedName>
        <fullName evidence="3">ParB protein</fullName>
    </submittedName>
</protein>
<evidence type="ECO:0000256" key="1">
    <source>
        <dbReference type="SAM" id="Coils"/>
    </source>
</evidence>
<dbReference type="AlphaFoldDB" id="A0A2X3C273"/>
<reference evidence="3 4" key="1">
    <citation type="submission" date="2018-06" db="EMBL/GenBank/DDBJ databases">
        <authorList>
            <consortium name="Pathogen Informatics"/>
            <person name="Doyle S."/>
        </authorList>
    </citation>
    <scope>NUCLEOTIDE SEQUENCE [LARGE SCALE GENOMIC DNA]</scope>
    <source>
        <strain evidence="3 4">NCTC8081</strain>
    </source>
</reference>
<name>A0A2X3C273_CLOPF</name>
<dbReference type="RefSeq" id="WP_111945996.1">
    <property type="nucleotide sequence ID" value="NZ_UAWO01000002.1"/>
</dbReference>
<keyword evidence="1" id="KW-0175">Coiled coil</keyword>
<dbReference type="SUPFAM" id="SSF110849">
    <property type="entry name" value="ParB/Sulfiredoxin"/>
    <property type="match status" value="1"/>
</dbReference>
<dbReference type="GO" id="GO:0005694">
    <property type="term" value="C:chromosome"/>
    <property type="evidence" value="ECO:0007669"/>
    <property type="project" value="TreeGrafter"/>
</dbReference>
<dbReference type="Gene3D" id="3.90.1530.30">
    <property type="match status" value="1"/>
</dbReference>
<sequence>MSKKFSISEGMLNGISKNVKKVEEIEAKDNFKVEYIDIDNIKRNEKNFYDIVDVEELAEDIKLNGLNHNLVVRKLDNGQFELISGERRYTALSKLVKEGNKTFALVPCKVIEANDTDAEIILIQANAQTRELSEVEKLKQVQRLKELYKDKKAKGEKVPGKIREIIANDLKLSPTQVGRYEKINSSLIPELKTVLEKGNLTIANASEFANLSEDNQKVILELINSNVNLSKNEAIELKNKLKKIEEEKALEYKEREKLIQENSTLKNKLNYNLEKTNEERKELEGQLRIELEKELENKYADKLNSIKDEVKKQTDEKAKLKDEISKLKANAPKDVTTEFKENITLIQNLKNIESSLSSLYKQIDKMRKDNIKISDDTKNFLSSYSPINLKDLLNSIKIITTRKTGGLL</sequence>
<dbReference type="InterPro" id="IPR050336">
    <property type="entry name" value="Chromosome_partition/occlusion"/>
</dbReference>
<evidence type="ECO:0000259" key="2">
    <source>
        <dbReference type="PROSITE" id="PS51213"/>
    </source>
</evidence>
<proteinExistence type="predicted"/>
<dbReference type="PANTHER" id="PTHR33375">
    <property type="entry name" value="CHROMOSOME-PARTITIONING PROTEIN PARB-RELATED"/>
    <property type="match status" value="1"/>
</dbReference>
<dbReference type="InterPro" id="IPR036086">
    <property type="entry name" value="ParB/Sulfiredoxin_sf"/>
</dbReference>
<dbReference type="InterPro" id="IPR003115">
    <property type="entry name" value="ParB_N"/>
</dbReference>
<dbReference type="PANTHER" id="PTHR33375:SF1">
    <property type="entry name" value="CHROMOSOME-PARTITIONING PROTEIN PARB-RELATED"/>
    <property type="match status" value="1"/>
</dbReference>
<dbReference type="Proteomes" id="UP000250234">
    <property type="component" value="Unassembled WGS sequence"/>
</dbReference>
<dbReference type="GO" id="GO:0007059">
    <property type="term" value="P:chromosome segregation"/>
    <property type="evidence" value="ECO:0007669"/>
    <property type="project" value="TreeGrafter"/>
</dbReference>
<dbReference type="PROSITE" id="PS51213">
    <property type="entry name" value="ELK"/>
    <property type="match status" value="1"/>
</dbReference>
<evidence type="ECO:0000313" key="3">
    <source>
        <dbReference type="EMBL" id="SQC08217.1"/>
    </source>
</evidence>
<dbReference type="Gene3D" id="1.10.10.2830">
    <property type="match status" value="1"/>
</dbReference>
<accession>A0A2X3C273</accession>